<dbReference type="eggNOG" id="ENOG502SCXE">
    <property type="taxonomic scope" value="Eukaryota"/>
</dbReference>
<organism evidence="2 3">
    <name type="scientific">Auxenochlorella protothecoides</name>
    <name type="common">Green microalga</name>
    <name type="synonym">Chlorella protothecoides</name>
    <dbReference type="NCBI Taxonomy" id="3075"/>
    <lineage>
        <taxon>Eukaryota</taxon>
        <taxon>Viridiplantae</taxon>
        <taxon>Chlorophyta</taxon>
        <taxon>core chlorophytes</taxon>
        <taxon>Trebouxiophyceae</taxon>
        <taxon>Chlorellales</taxon>
        <taxon>Chlorellaceae</taxon>
        <taxon>Auxenochlorella</taxon>
    </lineage>
</organism>
<dbReference type="OrthoDB" id="423313at2759"/>
<dbReference type="STRING" id="3075.A0A087SGJ1"/>
<sequence length="101" mass="10768">MVQVVLYSTTSAATLKVKTDITKIRHILDAKKVPYEEVDLASTPERRASMLAGSEGLLALPQLHVDGRLVGVADSVQELEDWGELDALLRGEASAAPAAAQ</sequence>
<keyword evidence="3" id="KW-1185">Reference proteome</keyword>
<dbReference type="GeneID" id="23613115"/>
<reference evidence="2 3" key="1">
    <citation type="journal article" date="2014" name="BMC Genomics">
        <title>Oil accumulation mechanisms of the oleaginous microalga Chlorella protothecoides revealed through its genome, transcriptomes, and proteomes.</title>
        <authorList>
            <person name="Gao C."/>
            <person name="Wang Y."/>
            <person name="Shen Y."/>
            <person name="Yan D."/>
            <person name="He X."/>
            <person name="Dai J."/>
            <person name="Wu Q."/>
        </authorList>
    </citation>
    <scope>NUCLEOTIDE SEQUENCE [LARGE SCALE GENOMIC DNA]</scope>
    <source>
        <strain evidence="2 3">0710</strain>
    </source>
</reference>
<evidence type="ECO:0000259" key="1">
    <source>
        <dbReference type="Pfam" id="PF00462"/>
    </source>
</evidence>
<name>A0A087SGJ1_AUXPR</name>
<dbReference type="InterPro" id="IPR002109">
    <property type="entry name" value="Glutaredoxin"/>
</dbReference>
<dbReference type="PROSITE" id="PS51354">
    <property type="entry name" value="GLUTAREDOXIN_2"/>
    <property type="match status" value="1"/>
</dbReference>
<gene>
    <name evidence="2" type="ORF">F751_1724</name>
</gene>
<accession>A0A087SGJ1</accession>
<evidence type="ECO:0000313" key="3">
    <source>
        <dbReference type="Proteomes" id="UP000028924"/>
    </source>
</evidence>
<evidence type="ECO:0000313" key="2">
    <source>
        <dbReference type="EMBL" id="KFM24845.1"/>
    </source>
</evidence>
<dbReference type="SUPFAM" id="SSF52833">
    <property type="entry name" value="Thioredoxin-like"/>
    <property type="match status" value="1"/>
</dbReference>
<dbReference type="Gene3D" id="3.40.30.10">
    <property type="entry name" value="Glutaredoxin"/>
    <property type="match status" value="1"/>
</dbReference>
<dbReference type="Pfam" id="PF00462">
    <property type="entry name" value="Glutaredoxin"/>
    <property type="match status" value="1"/>
</dbReference>
<dbReference type="PANTHER" id="PTHR45669:SF22">
    <property type="entry name" value="GLUTAREDOXIN DOMAIN-CONTAINING CYSTEINE-RICH PROTEIN CG12206-RELATED"/>
    <property type="match status" value="1"/>
</dbReference>
<dbReference type="PANTHER" id="PTHR45669">
    <property type="entry name" value="GLUTAREDOXIN DOMAIN-CONTAINING CYSTEINE-RICH PROTEIN CG12206-RELATED"/>
    <property type="match status" value="1"/>
</dbReference>
<proteinExistence type="predicted"/>
<dbReference type="EMBL" id="KL662111">
    <property type="protein sequence ID" value="KFM24845.1"/>
    <property type="molecule type" value="Genomic_DNA"/>
</dbReference>
<protein>
    <submittedName>
        <fullName evidence="2">Glutaredoxin-1</fullName>
    </submittedName>
</protein>
<dbReference type="Proteomes" id="UP000028924">
    <property type="component" value="Unassembled WGS sequence"/>
</dbReference>
<dbReference type="InterPro" id="IPR036249">
    <property type="entry name" value="Thioredoxin-like_sf"/>
</dbReference>
<dbReference type="AlphaFoldDB" id="A0A087SGJ1"/>
<dbReference type="KEGG" id="apro:F751_1724"/>
<dbReference type="RefSeq" id="XP_011397733.1">
    <property type="nucleotide sequence ID" value="XM_011399431.1"/>
</dbReference>
<feature type="domain" description="Glutaredoxin" evidence="1">
    <location>
        <begin position="23"/>
        <end position="70"/>
    </location>
</feature>